<keyword evidence="1" id="KW-0472">Membrane</keyword>
<organism evidence="2 3">
    <name type="scientific">Alkalicoccobacillus porphyridii</name>
    <dbReference type="NCBI Taxonomy" id="2597270"/>
    <lineage>
        <taxon>Bacteria</taxon>
        <taxon>Bacillati</taxon>
        <taxon>Bacillota</taxon>
        <taxon>Bacilli</taxon>
        <taxon>Bacillales</taxon>
        <taxon>Bacillaceae</taxon>
        <taxon>Alkalicoccobacillus</taxon>
    </lineage>
</organism>
<dbReference type="AlphaFoldDB" id="A0A553ZXE8"/>
<dbReference type="EMBL" id="VLXZ01000007">
    <property type="protein sequence ID" value="TSB46131.1"/>
    <property type="molecule type" value="Genomic_DNA"/>
</dbReference>
<dbReference type="Proteomes" id="UP000318521">
    <property type="component" value="Unassembled WGS sequence"/>
</dbReference>
<comment type="caution">
    <text evidence="2">The sequence shown here is derived from an EMBL/GenBank/DDBJ whole genome shotgun (WGS) entry which is preliminary data.</text>
</comment>
<dbReference type="RefSeq" id="WP_143849025.1">
    <property type="nucleotide sequence ID" value="NZ_VLXZ01000007.1"/>
</dbReference>
<evidence type="ECO:0000313" key="3">
    <source>
        <dbReference type="Proteomes" id="UP000318521"/>
    </source>
</evidence>
<keyword evidence="1" id="KW-1133">Transmembrane helix</keyword>
<feature type="transmembrane region" description="Helical" evidence="1">
    <location>
        <begin position="44"/>
        <end position="66"/>
    </location>
</feature>
<reference evidence="2 3" key="1">
    <citation type="submission" date="2019-07" db="EMBL/GenBank/DDBJ databases">
        <authorList>
            <person name="Park Y.J."/>
            <person name="Jeong S.E."/>
            <person name="Jung H.S."/>
        </authorList>
    </citation>
    <scope>NUCLEOTIDE SEQUENCE [LARGE SCALE GENOMIC DNA]</scope>
    <source>
        <strain evidence="3">P16(2019)</strain>
    </source>
</reference>
<protein>
    <recommendedName>
        <fullName evidence="4">DUF4367 domain-containing protein</fullName>
    </recommendedName>
</protein>
<keyword evidence="1" id="KW-0812">Transmembrane</keyword>
<accession>A0A553ZXE8</accession>
<name>A0A553ZXE8_9BACI</name>
<keyword evidence="3" id="KW-1185">Reference proteome</keyword>
<dbReference type="OrthoDB" id="2871129at2"/>
<evidence type="ECO:0000313" key="2">
    <source>
        <dbReference type="EMBL" id="TSB46131.1"/>
    </source>
</evidence>
<proteinExistence type="predicted"/>
<sequence>MQDLDDKLKKTLNDHTKVTTHELEEMYIHVEKNLNRRRTEKNQISFHLALKVLAPIPVIALFWFSLDQLYFQAEPDEAPLMKVDSVERTSRAEGEDKQLVETEYVLPSLEDTMYEWTNQDGLVQEIRLREPLVEGYPDVSMTIKKEAELSPEEAMQHIMFDLEEMNIERVHAPEPVSEPLDAIKLYADEGMNWDASVYRYYFVDDLNGGSYIITQTFFLEALDGHGANFDDYISEFEINNIK</sequence>
<evidence type="ECO:0008006" key="4">
    <source>
        <dbReference type="Google" id="ProtNLM"/>
    </source>
</evidence>
<gene>
    <name evidence="2" type="ORF">FN960_12255</name>
</gene>
<evidence type="ECO:0000256" key="1">
    <source>
        <dbReference type="SAM" id="Phobius"/>
    </source>
</evidence>